<evidence type="ECO:0000256" key="1">
    <source>
        <dbReference type="ARBA" id="ARBA00023157"/>
    </source>
</evidence>
<protein>
    <recommendedName>
        <fullName evidence="5">P-type domain-containing protein</fullName>
    </recommendedName>
</protein>
<dbReference type="PANTHER" id="PTHR22762:SF104">
    <property type="entry name" value="P-TYPE DOMAIN-CONTAINING PROTEIN"/>
    <property type="match status" value="1"/>
</dbReference>
<feature type="compositionally biased region" description="Polar residues" evidence="3">
    <location>
        <begin position="105"/>
        <end position="115"/>
    </location>
</feature>
<dbReference type="Proteomes" id="UP001044222">
    <property type="component" value="Unassembled WGS sequence"/>
</dbReference>
<reference evidence="6" key="1">
    <citation type="submission" date="2021-01" db="EMBL/GenBank/DDBJ databases">
        <title>A chromosome-scale assembly of European eel, Anguilla anguilla.</title>
        <authorList>
            <person name="Henkel C."/>
            <person name="Jong-Raadsen S.A."/>
            <person name="Dufour S."/>
            <person name="Weltzien F.-A."/>
            <person name="Palstra A.P."/>
            <person name="Pelster B."/>
            <person name="Spaink H.P."/>
            <person name="Van Den Thillart G.E."/>
            <person name="Jansen H."/>
            <person name="Zahm M."/>
            <person name="Klopp C."/>
            <person name="Cedric C."/>
            <person name="Louis A."/>
            <person name="Berthelot C."/>
            <person name="Parey E."/>
            <person name="Roest Crollius H."/>
            <person name="Montfort J."/>
            <person name="Robinson-Rechavi M."/>
            <person name="Bucao C."/>
            <person name="Bouchez O."/>
            <person name="Gislard M."/>
            <person name="Lluch J."/>
            <person name="Milhes M."/>
            <person name="Lampietro C."/>
            <person name="Lopez Roques C."/>
            <person name="Donnadieu C."/>
            <person name="Braasch I."/>
            <person name="Desvignes T."/>
            <person name="Postlethwait J."/>
            <person name="Bobe J."/>
            <person name="Guiguen Y."/>
            <person name="Dirks R."/>
        </authorList>
    </citation>
    <scope>NUCLEOTIDE SEQUENCE</scope>
    <source>
        <strain evidence="6">Tag_6206</strain>
        <tissue evidence="6">Liver</tissue>
    </source>
</reference>
<dbReference type="SUPFAM" id="SSF57492">
    <property type="entry name" value="Trefoil"/>
    <property type="match status" value="1"/>
</dbReference>
<dbReference type="InterPro" id="IPR000519">
    <property type="entry name" value="P_trefoil_dom"/>
</dbReference>
<dbReference type="GO" id="GO:0005975">
    <property type="term" value="P:carbohydrate metabolic process"/>
    <property type="evidence" value="ECO:0007669"/>
    <property type="project" value="InterPro"/>
</dbReference>
<dbReference type="EMBL" id="JAFIRN010000002">
    <property type="protein sequence ID" value="KAG5854547.1"/>
    <property type="molecule type" value="Genomic_DNA"/>
</dbReference>
<dbReference type="SMART" id="SM00018">
    <property type="entry name" value="PD"/>
    <property type="match status" value="1"/>
</dbReference>
<proteinExistence type="predicted"/>
<dbReference type="CDD" id="cd14752">
    <property type="entry name" value="GH31_N"/>
    <property type="match status" value="1"/>
</dbReference>
<dbReference type="InterPro" id="IPR025887">
    <property type="entry name" value="Glyco_hydro_31_N_dom"/>
</dbReference>
<evidence type="ECO:0000313" key="6">
    <source>
        <dbReference type="EMBL" id="KAG5854547.1"/>
    </source>
</evidence>
<dbReference type="PROSITE" id="PS51448">
    <property type="entry name" value="P_TREFOIL_2"/>
    <property type="match status" value="1"/>
</dbReference>
<dbReference type="Gene3D" id="4.10.110.10">
    <property type="entry name" value="Spasmolytic Protein, domain 1"/>
    <property type="match status" value="1"/>
</dbReference>
<evidence type="ECO:0000256" key="3">
    <source>
        <dbReference type="SAM" id="MobiDB-lite"/>
    </source>
</evidence>
<evidence type="ECO:0000256" key="2">
    <source>
        <dbReference type="PROSITE-ProRule" id="PRU00779"/>
    </source>
</evidence>
<accession>A0A9D3S958</accession>
<evidence type="ECO:0000259" key="5">
    <source>
        <dbReference type="PROSITE" id="PS51448"/>
    </source>
</evidence>
<evidence type="ECO:0000256" key="4">
    <source>
        <dbReference type="SAM" id="Phobius"/>
    </source>
</evidence>
<gene>
    <name evidence="6" type="ORF">ANANG_G00038960</name>
</gene>
<sequence>MVSYKLLTPEDVYFSGPTSVDEPLEESAEDKPPESLLLEKKTVCSTTTGFIALGTFLLVVCGVWLISTIFWLQSPSGKLPHAPPPPGSAPVPAPAPASSLAPQHGQGNATPPSESCSTIPEAWRFDCYPERGVVVTQELCEARNCCFIPASTGKPPAKNGVPWCFYPPSFPTYTLETLNDTDLGYTGQLTKKEKTYYPKDIETLQLDAYFETDSRLHVKITDPSTARFEVPISVPNATKKASSPLYTVEFSKNPFGLVVKRTSTGTVILNTTVAPLFFADQFLQVSTSLPTQYVYGLGEHRSSFLHNVEWNTLTMWARDVPPTELTNLYGVHPFYLGMEPGGSAHGVFC</sequence>
<feature type="compositionally biased region" description="Pro residues" evidence="3">
    <location>
        <begin position="81"/>
        <end position="95"/>
    </location>
</feature>
<keyword evidence="1" id="KW-1015">Disulfide bond</keyword>
<keyword evidence="4" id="KW-0472">Membrane</keyword>
<dbReference type="SUPFAM" id="SSF74650">
    <property type="entry name" value="Galactose mutarotase-like"/>
    <property type="match status" value="1"/>
</dbReference>
<keyword evidence="7" id="KW-1185">Reference proteome</keyword>
<dbReference type="GO" id="GO:0030246">
    <property type="term" value="F:carbohydrate binding"/>
    <property type="evidence" value="ECO:0007669"/>
    <property type="project" value="InterPro"/>
</dbReference>
<evidence type="ECO:0000313" key="7">
    <source>
        <dbReference type="Proteomes" id="UP001044222"/>
    </source>
</evidence>
<feature type="transmembrane region" description="Helical" evidence="4">
    <location>
        <begin position="50"/>
        <end position="72"/>
    </location>
</feature>
<dbReference type="Gene3D" id="2.60.40.1760">
    <property type="entry name" value="glycosyl hydrolase (family 31)"/>
    <property type="match status" value="1"/>
</dbReference>
<feature type="domain" description="P-type" evidence="5">
    <location>
        <begin position="114"/>
        <end position="168"/>
    </location>
</feature>
<name>A0A9D3S958_ANGAN</name>
<keyword evidence="4" id="KW-0812">Transmembrane</keyword>
<comment type="caution">
    <text evidence="6">The sequence shown here is derived from an EMBL/GenBank/DDBJ whole genome shotgun (WGS) entry which is preliminary data.</text>
</comment>
<organism evidence="6 7">
    <name type="scientific">Anguilla anguilla</name>
    <name type="common">European freshwater eel</name>
    <name type="synonym">Muraena anguilla</name>
    <dbReference type="NCBI Taxonomy" id="7936"/>
    <lineage>
        <taxon>Eukaryota</taxon>
        <taxon>Metazoa</taxon>
        <taxon>Chordata</taxon>
        <taxon>Craniata</taxon>
        <taxon>Vertebrata</taxon>
        <taxon>Euteleostomi</taxon>
        <taxon>Actinopterygii</taxon>
        <taxon>Neopterygii</taxon>
        <taxon>Teleostei</taxon>
        <taxon>Anguilliformes</taxon>
        <taxon>Anguillidae</taxon>
        <taxon>Anguilla</taxon>
    </lineage>
</organism>
<dbReference type="GO" id="GO:0004558">
    <property type="term" value="F:alpha-1,4-glucosidase activity"/>
    <property type="evidence" value="ECO:0007669"/>
    <property type="project" value="TreeGrafter"/>
</dbReference>
<dbReference type="PANTHER" id="PTHR22762">
    <property type="entry name" value="ALPHA-GLUCOSIDASE"/>
    <property type="match status" value="1"/>
</dbReference>
<comment type="caution">
    <text evidence="2">Lacks conserved residue(s) required for the propagation of feature annotation.</text>
</comment>
<dbReference type="Pfam" id="PF00088">
    <property type="entry name" value="Trefoil"/>
    <property type="match status" value="1"/>
</dbReference>
<dbReference type="InterPro" id="IPR044913">
    <property type="entry name" value="P_trefoil_dom_sf"/>
</dbReference>
<dbReference type="InterPro" id="IPR011013">
    <property type="entry name" value="Gal_mutarotase_sf_dom"/>
</dbReference>
<dbReference type="CDD" id="cd00111">
    <property type="entry name" value="Trefoil"/>
    <property type="match status" value="1"/>
</dbReference>
<dbReference type="Pfam" id="PF13802">
    <property type="entry name" value="Gal_mutarotas_2"/>
    <property type="match status" value="1"/>
</dbReference>
<keyword evidence="4" id="KW-1133">Transmembrane helix</keyword>
<feature type="region of interest" description="Disordered" evidence="3">
    <location>
        <begin position="81"/>
        <end position="115"/>
    </location>
</feature>
<dbReference type="AlphaFoldDB" id="A0A9D3S958"/>